<evidence type="ECO:0000313" key="1">
    <source>
        <dbReference type="EMBL" id="EJW91769.1"/>
    </source>
</evidence>
<dbReference type="AlphaFoldDB" id="J9FWP1"/>
<gene>
    <name evidence="1" type="ORF">EVA_20125</name>
</gene>
<sequence length="41" mass="4665">MCFVIVGRRANTVLARTVKKYSRVVENLTADLRVCFASCSW</sequence>
<dbReference type="EMBL" id="AMCI01007961">
    <property type="protein sequence ID" value="EJW91769.1"/>
    <property type="molecule type" value="Genomic_DNA"/>
</dbReference>
<reference evidence="1" key="1">
    <citation type="journal article" date="2012" name="PLoS ONE">
        <title>Gene sets for utilization of primary and secondary nutrition supplies in the distal gut of endangered iberian lynx.</title>
        <authorList>
            <person name="Alcaide M."/>
            <person name="Messina E."/>
            <person name="Richter M."/>
            <person name="Bargiela R."/>
            <person name="Peplies J."/>
            <person name="Huws S.A."/>
            <person name="Newbold C.J."/>
            <person name="Golyshin P.N."/>
            <person name="Simon M.A."/>
            <person name="Lopez G."/>
            <person name="Yakimov M.M."/>
            <person name="Ferrer M."/>
        </authorList>
    </citation>
    <scope>NUCLEOTIDE SEQUENCE</scope>
</reference>
<organism evidence="1">
    <name type="scientific">gut metagenome</name>
    <dbReference type="NCBI Taxonomy" id="749906"/>
    <lineage>
        <taxon>unclassified sequences</taxon>
        <taxon>metagenomes</taxon>
        <taxon>organismal metagenomes</taxon>
    </lineage>
</organism>
<comment type="caution">
    <text evidence="1">The sequence shown here is derived from an EMBL/GenBank/DDBJ whole genome shotgun (WGS) entry which is preliminary data.</text>
</comment>
<name>J9FWP1_9ZZZZ</name>
<proteinExistence type="predicted"/>
<protein>
    <submittedName>
        <fullName evidence="1">Uncharacterized protein</fullName>
    </submittedName>
</protein>
<accession>J9FWP1</accession>